<sequence>MLAAAGAVLLATAGIFGFRFLSHHVFGPQAQVEAYLAALASGDQTAAVALLPPSEALTPEDEGIYAAAENRITGYKVLGGEIDGSEAVVQAELEQNDGRSTVEFELQADGRRLQIFTGWQLQHTAARTVAVTVPSGTEAVRINGRDLQLPAAGAGTVEVRLLPGRYRLQGPDTRYLTYGSPHTVTVEPEMAGDPDPIRLVASVTAELAAEVQAQGDAYLRDCLDRKETAPDACPNSAYTSGGSAEQRAVEWTEEKAPVYRITGTPETGLTVYATGGKARVTYQEDVTGDGRWETRSDLVSIAFTSELELTGNSLKLEFRP</sequence>
<reference evidence="1 2" key="1">
    <citation type="submission" date="2020-08" db="EMBL/GenBank/DDBJ databases">
        <title>A Genomic Blueprint of the Chicken Gut Microbiome.</title>
        <authorList>
            <person name="Gilroy R."/>
            <person name="Ravi A."/>
            <person name="Getino M."/>
            <person name="Pursley I."/>
            <person name="Horton D.L."/>
            <person name="Alikhan N.-F."/>
            <person name="Baker D."/>
            <person name="Gharbi K."/>
            <person name="Hall N."/>
            <person name="Watson M."/>
            <person name="Adriaenssens E.M."/>
            <person name="Foster-Nyarko E."/>
            <person name="Jarju S."/>
            <person name="Secka A."/>
            <person name="Antonio M."/>
            <person name="Oren A."/>
            <person name="Chaudhuri R."/>
            <person name="La Ragione R.M."/>
            <person name="Hildebrand F."/>
            <person name="Pallen M.J."/>
        </authorList>
    </citation>
    <scope>NUCLEOTIDE SEQUENCE [LARGE SCALE GENOMIC DNA]</scope>
    <source>
        <strain evidence="1 2">Sa2BUA2</strain>
    </source>
</reference>
<name>A0ABR8YE10_9MICC</name>
<evidence type="ECO:0008006" key="3">
    <source>
        <dbReference type="Google" id="ProtNLM"/>
    </source>
</evidence>
<dbReference type="RefSeq" id="WP_191745383.1">
    <property type="nucleotide sequence ID" value="NZ_JACSQC010000001.1"/>
</dbReference>
<dbReference type="Proteomes" id="UP000652763">
    <property type="component" value="Unassembled WGS sequence"/>
</dbReference>
<evidence type="ECO:0000313" key="1">
    <source>
        <dbReference type="EMBL" id="MBD8042445.1"/>
    </source>
</evidence>
<proteinExistence type="predicted"/>
<evidence type="ECO:0000313" key="2">
    <source>
        <dbReference type="Proteomes" id="UP000652763"/>
    </source>
</evidence>
<gene>
    <name evidence="1" type="ORF">H9638_01335</name>
</gene>
<organism evidence="1 2">
    <name type="scientific">Arthrobacter pullicola</name>
    <dbReference type="NCBI Taxonomy" id="2762224"/>
    <lineage>
        <taxon>Bacteria</taxon>
        <taxon>Bacillati</taxon>
        <taxon>Actinomycetota</taxon>
        <taxon>Actinomycetes</taxon>
        <taxon>Micrococcales</taxon>
        <taxon>Micrococcaceae</taxon>
        <taxon>Arthrobacter</taxon>
    </lineage>
</organism>
<protein>
    <recommendedName>
        <fullName evidence="3">PEGA domain-containing protein</fullName>
    </recommendedName>
</protein>
<keyword evidence="2" id="KW-1185">Reference proteome</keyword>
<accession>A0ABR8YE10</accession>
<comment type="caution">
    <text evidence="1">The sequence shown here is derived from an EMBL/GenBank/DDBJ whole genome shotgun (WGS) entry which is preliminary data.</text>
</comment>
<dbReference type="EMBL" id="JACSQC010000001">
    <property type="protein sequence ID" value="MBD8042445.1"/>
    <property type="molecule type" value="Genomic_DNA"/>
</dbReference>